<gene>
    <name evidence="1" type="ORF">B0H16DRAFT_1391787</name>
</gene>
<evidence type="ECO:0000313" key="1">
    <source>
        <dbReference type="EMBL" id="KAJ7711959.1"/>
    </source>
</evidence>
<accession>A0AAD7H482</accession>
<sequence length="203" mass="22693">MSPGLRVGGLCIDSVPGHLPDADKLKFLQWVHTGIPRVGSFLTHLRLILPTNFPLDVLADILSGLPSLTELKMRSNKRVFRYGIVPPLSGRTPQTDAFPPRLRALDISLLCGTSFFFQWLLSHADPPLLTSLSIAAYGPESDAHEDSTPLEAYLCRFGLQIRTLSLAYRLVQGVFDDWRLADTRAFHARIIPYAPRLVNQMLF</sequence>
<dbReference type="AlphaFoldDB" id="A0AAD7H482"/>
<dbReference type="EMBL" id="JARKIB010000379">
    <property type="protein sequence ID" value="KAJ7711959.1"/>
    <property type="molecule type" value="Genomic_DNA"/>
</dbReference>
<name>A0AAD7H482_9AGAR</name>
<protein>
    <recommendedName>
        <fullName evidence="3">F-box domain-containing protein</fullName>
    </recommendedName>
</protein>
<evidence type="ECO:0000313" key="2">
    <source>
        <dbReference type="Proteomes" id="UP001215598"/>
    </source>
</evidence>
<comment type="caution">
    <text evidence="1">The sequence shown here is derived from an EMBL/GenBank/DDBJ whole genome shotgun (WGS) entry which is preliminary data.</text>
</comment>
<reference evidence="1" key="1">
    <citation type="submission" date="2023-03" db="EMBL/GenBank/DDBJ databases">
        <title>Massive genome expansion in bonnet fungi (Mycena s.s.) driven by repeated elements and novel gene families across ecological guilds.</title>
        <authorList>
            <consortium name="Lawrence Berkeley National Laboratory"/>
            <person name="Harder C.B."/>
            <person name="Miyauchi S."/>
            <person name="Viragh M."/>
            <person name="Kuo A."/>
            <person name="Thoen E."/>
            <person name="Andreopoulos B."/>
            <person name="Lu D."/>
            <person name="Skrede I."/>
            <person name="Drula E."/>
            <person name="Henrissat B."/>
            <person name="Morin E."/>
            <person name="Kohler A."/>
            <person name="Barry K."/>
            <person name="LaButti K."/>
            <person name="Morin E."/>
            <person name="Salamov A."/>
            <person name="Lipzen A."/>
            <person name="Mereny Z."/>
            <person name="Hegedus B."/>
            <person name="Baldrian P."/>
            <person name="Stursova M."/>
            <person name="Weitz H."/>
            <person name="Taylor A."/>
            <person name="Grigoriev I.V."/>
            <person name="Nagy L.G."/>
            <person name="Martin F."/>
            <person name="Kauserud H."/>
        </authorList>
    </citation>
    <scope>NUCLEOTIDE SEQUENCE</scope>
    <source>
        <strain evidence="1">CBHHK182m</strain>
    </source>
</reference>
<dbReference type="Proteomes" id="UP001215598">
    <property type="component" value="Unassembled WGS sequence"/>
</dbReference>
<evidence type="ECO:0008006" key="3">
    <source>
        <dbReference type="Google" id="ProtNLM"/>
    </source>
</evidence>
<proteinExistence type="predicted"/>
<dbReference type="SUPFAM" id="SSF52058">
    <property type="entry name" value="L domain-like"/>
    <property type="match status" value="1"/>
</dbReference>
<feature type="non-terminal residue" evidence="1">
    <location>
        <position position="203"/>
    </location>
</feature>
<organism evidence="1 2">
    <name type="scientific">Mycena metata</name>
    <dbReference type="NCBI Taxonomy" id="1033252"/>
    <lineage>
        <taxon>Eukaryota</taxon>
        <taxon>Fungi</taxon>
        <taxon>Dikarya</taxon>
        <taxon>Basidiomycota</taxon>
        <taxon>Agaricomycotina</taxon>
        <taxon>Agaricomycetes</taxon>
        <taxon>Agaricomycetidae</taxon>
        <taxon>Agaricales</taxon>
        <taxon>Marasmiineae</taxon>
        <taxon>Mycenaceae</taxon>
        <taxon>Mycena</taxon>
    </lineage>
</organism>
<keyword evidence="2" id="KW-1185">Reference proteome</keyword>